<keyword evidence="3" id="KW-1185">Reference proteome</keyword>
<sequence>MEQDYLEQLKGKAFDSLIFSSRKIPVSIIENYAKYGQIVLLEPSKSPLLSSISVDRSQGLMALCQWLKKQDIKKCALLFSRKKETSVTYKATMKAFHNVFGKQQAFETYGNISTYQDAYDLAKLLEKDSEIGAIIANGDDVAAGLLTYYQEKGLRLPLIVSQESQLSGKLLKIPSVNNHSFELGKTAFQLATQVTCQHQSLDSDFLLR</sequence>
<dbReference type="GO" id="GO:0000976">
    <property type="term" value="F:transcription cis-regulatory region binding"/>
    <property type="evidence" value="ECO:0007669"/>
    <property type="project" value="TreeGrafter"/>
</dbReference>
<dbReference type="Gene3D" id="3.40.50.2300">
    <property type="match status" value="2"/>
</dbReference>
<proteinExistence type="predicted"/>
<organism evidence="2 3">
    <name type="scientific">Streptococcus ictaluri 707-05</name>
    <dbReference type="NCBI Taxonomy" id="764299"/>
    <lineage>
        <taxon>Bacteria</taxon>
        <taxon>Bacillati</taxon>
        <taxon>Bacillota</taxon>
        <taxon>Bacilli</taxon>
        <taxon>Lactobacillales</taxon>
        <taxon>Streptococcaceae</taxon>
        <taxon>Streptococcus</taxon>
    </lineage>
</organism>
<evidence type="ECO:0000313" key="3">
    <source>
        <dbReference type="Proteomes" id="UP000003330"/>
    </source>
</evidence>
<dbReference type="AlphaFoldDB" id="G5K1J9"/>
<name>G5K1J9_9STRE</name>
<evidence type="ECO:0000259" key="1">
    <source>
        <dbReference type="Pfam" id="PF00532"/>
    </source>
</evidence>
<feature type="domain" description="Periplasmic binding protein/LacI sugar binding" evidence="1">
    <location>
        <begin position="2"/>
        <end position="171"/>
    </location>
</feature>
<evidence type="ECO:0000313" key="2">
    <source>
        <dbReference type="EMBL" id="EHI70205.1"/>
    </source>
</evidence>
<gene>
    <name evidence="2" type="ORF">STRIC_2257</name>
</gene>
<dbReference type="Proteomes" id="UP000003330">
    <property type="component" value="Unassembled WGS sequence"/>
</dbReference>
<reference evidence="2 3" key="1">
    <citation type="journal article" date="2014" name="Int. J. Syst. Evol. Microbiol.">
        <title>Phylogenomics and the dynamic genome evolution of the genus Streptococcus.</title>
        <authorList>
            <consortium name="The Broad Institute Genome Sequencing Platform"/>
            <person name="Richards V.P."/>
            <person name="Palmer S.R."/>
            <person name="Pavinski Bitar P.D."/>
            <person name="Qin X."/>
            <person name="Weinstock G.M."/>
            <person name="Highlander S.K."/>
            <person name="Town C.D."/>
            <person name="Burne R.A."/>
            <person name="Stanhope M.J."/>
        </authorList>
    </citation>
    <scope>NUCLEOTIDE SEQUENCE [LARGE SCALE GENOMIC DNA]</scope>
    <source>
        <strain evidence="2 3">707-05</strain>
    </source>
</reference>
<dbReference type="InterPro" id="IPR001761">
    <property type="entry name" value="Peripla_BP/Lac1_sug-bd_dom"/>
</dbReference>
<dbReference type="InterPro" id="IPR028082">
    <property type="entry name" value="Peripla_BP_I"/>
</dbReference>
<dbReference type="STRING" id="764299.STRIC_2257"/>
<dbReference type="PANTHER" id="PTHR30146:SF105">
    <property type="entry name" value="CATABOLITE CONTROL PROTEIN B"/>
    <property type="match status" value="1"/>
</dbReference>
<dbReference type="eggNOG" id="COG1609">
    <property type="taxonomic scope" value="Bacteria"/>
</dbReference>
<dbReference type="Pfam" id="PF00532">
    <property type="entry name" value="Peripla_BP_1"/>
    <property type="match status" value="1"/>
</dbReference>
<dbReference type="EMBL" id="AEUX02000005">
    <property type="protein sequence ID" value="EHI70205.1"/>
    <property type="molecule type" value="Genomic_DNA"/>
</dbReference>
<protein>
    <submittedName>
        <fullName evidence="2">Periplasmic binding protein and sugar binding domain of the LacI family protein</fullName>
    </submittedName>
</protein>
<dbReference type="SUPFAM" id="SSF53822">
    <property type="entry name" value="Periplasmic binding protein-like I"/>
    <property type="match status" value="1"/>
</dbReference>
<dbReference type="PANTHER" id="PTHR30146">
    <property type="entry name" value="LACI-RELATED TRANSCRIPTIONAL REPRESSOR"/>
    <property type="match status" value="1"/>
</dbReference>
<comment type="caution">
    <text evidence="2">The sequence shown here is derived from an EMBL/GenBank/DDBJ whole genome shotgun (WGS) entry which is preliminary data.</text>
</comment>
<dbReference type="GO" id="GO:0003700">
    <property type="term" value="F:DNA-binding transcription factor activity"/>
    <property type="evidence" value="ECO:0007669"/>
    <property type="project" value="TreeGrafter"/>
</dbReference>
<dbReference type="RefSeq" id="WP_008088463.1">
    <property type="nucleotide sequence ID" value="NZ_AEUX02000005.1"/>
</dbReference>
<accession>G5K1J9</accession>